<accession>A0A1U7LSS0</accession>
<dbReference type="STRING" id="1198029.A0A1U7LSS0"/>
<dbReference type="InterPro" id="IPR036691">
    <property type="entry name" value="Endo/exonu/phosph_ase_sf"/>
</dbReference>
<organism evidence="1 2">
    <name type="scientific">Neolecta irregularis (strain DAH-3)</name>
    <dbReference type="NCBI Taxonomy" id="1198029"/>
    <lineage>
        <taxon>Eukaryota</taxon>
        <taxon>Fungi</taxon>
        <taxon>Dikarya</taxon>
        <taxon>Ascomycota</taxon>
        <taxon>Taphrinomycotina</taxon>
        <taxon>Neolectales</taxon>
        <taxon>Neolectaceae</taxon>
        <taxon>Neolecta</taxon>
    </lineage>
</organism>
<dbReference type="InterPro" id="IPR038772">
    <property type="entry name" value="Sph/SMPD2-like"/>
</dbReference>
<evidence type="ECO:0000313" key="1">
    <source>
        <dbReference type="EMBL" id="OLL25694.1"/>
    </source>
</evidence>
<dbReference type="Gene3D" id="3.60.10.10">
    <property type="entry name" value="Endonuclease/exonuclease/phosphatase"/>
    <property type="match status" value="1"/>
</dbReference>
<gene>
    <name evidence="1" type="ORF">NEOLI_000877</name>
</gene>
<dbReference type="PANTHER" id="PTHR16320">
    <property type="entry name" value="SPHINGOMYELINASE FAMILY MEMBER"/>
    <property type="match status" value="1"/>
</dbReference>
<sequence>MHRNELLSKTIHQYRYELNRGKSLAIFNGGVVILSKYAIVEKAGEVYHSRTRWDRFAAKGIAFVRLDVDGMMLDVYGTHMQSGDKNSEQEARLAQASQVAEFIKRNSSQDSKIVFGGDINMGPVLDPTFQKFSAHYTDEQDVRARHKAYETLKTKSGLEDIVSEEPEFLEDINRFLGRNLGEKKVTYLGLERCEDGSRLSDSQSVLLTITI</sequence>
<proteinExistence type="predicted"/>
<name>A0A1U7LSS0_NEOID</name>
<dbReference type="SUPFAM" id="SSF56219">
    <property type="entry name" value="DNase I-like"/>
    <property type="match status" value="1"/>
</dbReference>
<evidence type="ECO:0000313" key="2">
    <source>
        <dbReference type="Proteomes" id="UP000186594"/>
    </source>
</evidence>
<dbReference type="OrthoDB" id="40902at2759"/>
<keyword evidence="2" id="KW-1185">Reference proteome</keyword>
<dbReference type="PANTHER" id="PTHR16320:SF23">
    <property type="entry name" value="SPHINGOMYELINASE C 1"/>
    <property type="match status" value="1"/>
</dbReference>
<reference evidence="1 2" key="1">
    <citation type="submission" date="2016-04" db="EMBL/GenBank/DDBJ databases">
        <title>Evolutionary innovation and constraint leading to complex multicellularity in the Ascomycota.</title>
        <authorList>
            <person name="Cisse O."/>
            <person name="Nguyen A."/>
            <person name="Hewitt D.A."/>
            <person name="Jedd G."/>
            <person name="Stajich J.E."/>
        </authorList>
    </citation>
    <scope>NUCLEOTIDE SEQUENCE [LARGE SCALE GENOMIC DNA]</scope>
    <source>
        <strain evidence="1 2">DAH-3</strain>
    </source>
</reference>
<comment type="caution">
    <text evidence="1">The sequence shown here is derived from an EMBL/GenBank/DDBJ whole genome shotgun (WGS) entry which is preliminary data.</text>
</comment>
<dbReference type="EMBL" id="LXFE01000332">
    <property type="protein sequence ID" value="OLL25694.1"/>
    <property type="molecule type" value="Genomic_DNA"/>
</dbReference>
<dbReference type="GO" id="GO:0004767">
    <property type="term" value="F:sphingomyelin phosphodiesterase activity"/>
    <property type="evidence" value="ECO:0007669"/>
    <property type="project" value="InterPro"/>
</dbReference>
<dbReference type="Proteomes" id="UP000186594">
    <property type="component" value="Unassembled WGS sequence"/>
</dbReference>
<dbReference type="AlphaFoldDB" id="A0A1U7LSS0"/>
<protein>
    <submittedName>
        <fullName evidence="1">Sphingomyelinase C 2</fullName>
    </submittedName>
</protein>